<evidence type="ECO:0000256" key="1">
    <source>
        <dbReference type="SAM" id="MobiDB-lite"/>
    </source>
</evidence>
<reference evidence="2 3" key="1">
    <citation type="journal article" date="2019" name="Sci. Rep.">
        <title>Orb-weaving spider Araneus ventricosus genome elucidates the spidroin gene catalogue.</title>
        <authorList>
            <person name="Kono N."/>
            <person name="Nakamura H."/>
            <person name="Ohtoshi R."/>
            <person name="Moran D.A.P."/>
            <person name="Shinohara A."/>
            <person name="Yoshida Y."/>
            <person name="Fujiwara M."/>
            <person name="Mori M."/>
            <person name="Tomita M."/>
            <person name="Arakawa K."/>
        </authorList>
    </citation>
    <scope>NUCLEOTIDE SEQUENCE [LARGE SCALE GENOMIC DNA]</scope>
</reference>
<dbReference type="Proteomes" id="UP000499080">
    <property type="component" value="Unassembled WGS sequence"/>
</dbReference>
<feature type="compositionally biased region" description="Basic and acidic residues" evidence="1">
    <location>
        <begin position="9"/>
        <end position="23"/>
    </location>
</feature>
<evidence type="ECO:0000313" key="3">
    <source>
        <dbReference type="Proteomes" id="UP000499080"/>
    </source>
</evidence>
<gene>
    <name evidence="2" type="ORF">AVEN_86901_1</name>
</gene>
<proteinExistence type="predicted"/>
<organism evidence="2 3">
    <name type="scientific">Araneus ventricosus</name>
    <name type="common">Orbweaver spider</name>
    <name type="synonym">Epeira ventricosa</name>
    <dbReference type="NCBI Taxonomy" id="182803"/>
    <lineage>
        <taxon>Eukaryota</taxon>
        <taxon>Metazoa</taxon>
        <taxon>Ecdysozoa</taxon>
        <taxon>Arthropoda</taxon>
        <taxon>Chelicerata</taxon>
        <taxon>Arachnida</taxon>
        <taxon>Araneae</taxon>
        <taxon>Araneomorphae</taxon>
        <taxon>Entelegynae</taxon>
        <taxon>Araneoidea</taxon>
        <taxon>Araneidae</taxon>
        <taxon>Araneus</taxon>
    </lineage>
</organism>
<feature type="non-terminal residue" evidence="2">
    <location>
        <position position="1"/>
    </location>
</feature>
<evidence type="ECO:0000313" key="2">
    <source>
        <dbReference type="EMBL" id="GBO43318.1"/>
    </source>
</evidence>
<name>A0A4Y2X2C0_ARAVE</name>
<dbReference type="AlphaFoldDB" id="A0A4Y2X2C0"/>
<protein>
    <submittedName>
        <fullName evidence="2">Uncharacterized protein</fullName>
    </submittedName>
</protein>
<comment type="caution">
    <text evidence="2">The sequence shown here is derived from an EMBL/GenBank/DDBJ whole genome shotgun (WGS) entry which is preliminary data.</text>
</comment>
<sequence>YVPQHRTLKLQDTRQDREQRHETSTQTGLTREASWEKDGSSSATYHRKEKAADCNLYNKP</sequence>
<accession>A0A4Y2X2C0</accession>
<keyword evidence="3" id="KW-1185">Reference proteome</keyword>
<dbReference type="EMBL" id="BGPR01069705">
    <property type="protein sequence ID" value="GBO43318.1"/>
    <property type="molecule type" value="Genomic_DNA"/>
</dbReference>
<feature type="region of interest" description="Disordered" evidence="1">
    <location>
        <begin position="1"/>
        <end position="47"/>
    </location>
</feature>